<dbReference type="CDD" id="cd04590">
    <property type="entry name" value="CBS_pair_CorC_HlyC_assoc"/>
    <property type="match status" value="1"/>
</dbReference>
<evidence type="ECO:0000256" key="9">
    <source>
        <dbReference type="PROSITE-ProRule" id="PRU00703"/>
    </source>
</evidence>
<dbReference type="EMBL" id="AXCZ01000010">
    <property type="protein sequence ID" value="KGM14181.1"/>
    <property type="molecule type" value="Genomic_DNA"/>
</dbReference>
<keyword evidence="8 10" id="KW-0472">Membrane</keyword>
<keyword evidence="6 10" id="KW-1133">Transmembrane helix</keyword>
<comment type="similarity">
    <text evidence="2">Belongs to the UPF0053 family.</text>
</comment>
<keyword evidence="3" id="KW-1003">Cell membrane</keyword>
<dbReference type="PROSITE" id="PS51371">
    <property type="entry name" value="CBS"/>
    <property type="match status" value="2"/>
</dbReference>
<evidence type="ECO:0000256" key="3">
    <source>
        <dbReference type="ARBA" id="ARBA00022475"/>
    </source>
</evidence>
<feature type="domain" description="CBS" evidence="11">
    <location>
        <begin position="222"/>
        <end position="281"/>
    </location>
</feature>
<evidence type="ECO:0000256" key="10">
    <source>
        <dbReference type="PROSITE-ProRule" id="PRU01193"/>
    </source>
</evidence>
<evidence type="ECO:0000256" key="5">
    <source>
        <dbReference type="ARBA" id="ARBA00022737"/>
    </source>
</evidence>
<dbReference type="Pfam" id="PF01595">
    <property type="entry name" value="CNNM"/>
    <property type="match status" value="1"/>
</dbReference>
<dbReference type="InterPro" id="IPR046342">
    <property type="entry name" value="CBS_dom_sf"/>
</dbReference>
<dbReference type="OrthoDB" id="110231at2"/>
<feature type="domain" description="CNNM transmembrane" evidence="12">
    <location>
        <begin position="1"/>
        <end position="203"/>
    </location>
</feature>
<dbReference type="InterPro" id="IPR044751">
    <property type="entry name" value="Ion_transp-like_CBS"/>
</dbReference>
<gene>
    <name evidence="13" type="ORF">N869_02875</name>
</gene>
<protein>
    <submittedName>
        <fullName evidence="13">Membrane protein</fullName>
    </submittedName>
</protein>
<comment type="subcellular location">
    <subcellularLocation>
        <location evidence="1">Cell membrane</location>
        <topology evidence="1">Multi-pass membrane protein</topology>
    </subcellularLocation>
</comment>
<dbReference type="PANTHER" id="PTHR43099:SF6">
    <property type="entry name" value="UPF0053 PROTEIN RV1842C"/>
    <property type="match status" value="1"/>
</dbReference>
<evidence type="ECO:0000256" key="2">
    <source>
        <dbReference type="ARBA" id="ARBA00006337"/>
    </source>
</evidence>
<dbReference type="InterPro" id="IPR036318">
    <property type="entry name" value="FAD-bd_PCMH-like_sf"/>
</dbReference>
<dbReference type="InterPro" id="IPR051676">
    <property type="entry name" value="UPF0053_domain"/>
</dbReference>
<dbReference type="GO" id="GO:0005886">
    <property type="term" value="C:plasma membrane"/>
    <property type="evidence" value="ECO:0007669"/>
    <property type="project" value="UniProtKB-SubCell"/>
</dbReference>
<evidence type="ECO:0000256" key="6">
    <source>
        <dbReference type="ARBA" id="ARBA00022989"/>
    </source>
</evidence>
<evidence type="ECO:0000256" key="7">
    <source>
        <dbReference type="ARBA" id="ARBA00023122"/>
    </source>
</evidence>
<dbReference type="GO" id="GO:0050660">
    <property type="term" value="F:flavin adenine dinucleotide binding"/>
    <property type="evidence" value="ECO:0007669"/>
    <property type="project" value="InterPro"/>
</dbReference>
<dbReference type="SUPFAM" id="SSF56176">
    <property type="entry name" value="FAD-binding/transporter-associated domain-like"/>
    <property type="match status" value="1"/>
</dbReference>
<dbReference type="SUPFAM" id="SSF54631">
    <property type="entry name" value="CBS-domain pair"/>
    <property type="match status" value="1"/>
</dbReference>
<dbReference type="Gene3D" id="3.30.465.10">
    <property type="match status" value="1"/>
</dbReference>
<keyword evidence="14" id="KW-1185">Reference proteome</keyword>
<dbReference type="Pfam" id="PF03471">
    <property type="entry name" value="CorC_HlyC"/>
    <property type="match status" value="1"/>
</dbReference>
<evidence type="ECO:0000313" key="13">
    <source>
        <dbReference type="EMBL" id="KGM14181.1"/>
    </source>
</evidence>
<name>A0A0A0C1X5_9CELL</name>
<dbReference type="InterPro" id="IPR002550">
    <property type="entry name" value="CNNM"/>
</dbReference>
<dbReference type="PROSITE" id="PS51846">
    <property type="entry name" value="CNNM"/>
    <property type="match status" value="1"/>
</dbReference>
<dbReference type="RefSeq" id="WP_035057182.1">
    <property type="nucleotide sequence ID" value="NZ_AXCZ01000010.1"/>
</dbReference>
<comment type="caution">
    <text evidence="13">The sequence shown here is derived from an EMBL/GenBank/DDBJ whole genome shotgun (WGS) entry which is preliminary data.</text>
</comment>
<evidence type="ECO:0000256" key="4">
    <source>
        <dbReference type="ARBA" id="ARBA00022692"/>
    </source>
</evidence>
<dbReference type="InterPro" id="IPR000644">
    <property type="entry name" value="CBS_dom"/>
</dbReference>
<dbReference type="PANTHER" id="PTHR43099">
    <property type="entry name" value="UPF0053 PROTEIN YRKA"/>
    <property type="match status" value="1"/>
</dbReference>
<accession>A0A0A0C1X5</accession>
<evidence type="ECO:0000259" key="12">
    <source>
        <dbReference type="PROSITE" id="PS51846"/>
    </source>
</evidence>
<dbReference type="Pfam" id="PF00571">
    <property type="entry name" value="CBS"/>
    <property type="match status" value="2"/>
</dbReference>
<dbReference type="InterPro" id="IPR005170">
    <property type="entry name" value="Transptr-assoc_dom"/>
</dbReference>
<keyword evidence="4 10" id="KW-0812">Transmembrane</keyword>
<keyword evidence="5" id="KW-0677">Repeat</keyword>
<dbReference type="SMART" id="SM01091">
    <property type="entry name" value="CorC_HlyC"/>
    <property type="match status" value="1"/>
</dbReference>
<dbReference type="InterPro" id="IPR016169">
    <property type="entry name" value="FAD-bd_PCMH_sub2"/>
</dbReference>
<dbReference type="Proteomes" id="UP000054314">
    <property type="component" value="Unassembled WGS sequence"/>
</dbReference>
<keyword evidence="7 9" id="KW-0129">CBS domain</keyword>
<dbReference type="AlphaFoldDB" id="A0A0A0C1X5"/>
<evidence type="ECO:0000256" key="1">
    <source>
        <dbReference type="ARBA" id="ARBA00004651"/>
    </source>
</evidence>
<dbReference type="Gene3D" id="3.10.580.10">
    <property type="entry name" value="CBS-domain"/>
    <property type="match status" value="1"/>
</dbReference>
<sequence>MSPEWLLLILVLVLIAANALFVAAEFALVTVDRPTITRMADEGDKRATSVGKALKTLSTQLSSAQLGITVTSLIVGFIAEPSIATILRGPIEATGLPEGTSAAVALGLAFLLATGTQMVFGELVPKNWAIAEPVRVGRAIAGPQRAFTWVMSPLIWFLNGSANRVVRRLGIEPQEELASARSAQELGALATRSALEGLLDADAARRVTHTAELTERTAADAMTPRPRVEFMDATDPLADVLTLTARTGHSRFPVLGEDVDDVVGVVHFKHALAVPLAERAGRTVADVIRPVAAVPSAMPLDAVLGALRDGLQMAVVVDEYGGTDGVITLEDLVEEIVGEIEDEQDRPIGRHRQLGSDSWSLSGLLRPDEAGEITGVDVPEGEESDTLGGLVTEHMERFPEVDDEVVLEGRDARVLDEVGLPTPARVTLRVTRLDGHRVDRILMSVEPLEEEDEDDG</sequence>
<organism evidence="13 14">
    <name type="scientific">Cellulomonas bogoriensis 69B4 = DSM 16987</name>
    <dbReference type="NCBI Taxonomy" id="1386082"/>
    <lineage>
        <taxon>Bacteria</taxon>
        <taxon>Bacillati</taxon>
        <taxon>Actinomycetota</taxon>
        <taxon>Actinomycetes</taxon>
        <taxon>Micrococcales</taxon>
        <taxon>Cellulomonadaceae</taxon>
        <taxon>Cellulomonas</taxon>
    </lineage>
</organism>
<feature type="domain" description="CBS" evidence="11">
    <location>
        <begin position="287"/>
        <end position="343"/>
    </location>
</feature>
<proteinExistence type="inferred from homology"/>
<evidence type="ECO:0000259" key="11">
    <source>
        <dbReference type="PROSITE" id="PS51371"/>
    </source>
</evidence>
<evidence type="ECO:0000313" key="14">
    <source>
        <dbReference type="Proteomes" id="UP000054314"/>
    </source>
</evidence>
<reference evidence="13 14" key="1">
    <citation type="submission" date="2013-08" db="EMBL/GenBank/DDBJ databases">
        <title>Genome sequencing of Cellulomonas bogoriensis 69B4.</title>
        <authorList>
            <person name="Chen F."/>
            <person name="Li Y."/>
            <person name="Wang G."/>
        </authorList>
    </citation>
    <scope>NUCLEOTIDE SEQUENCE [LARGE SCALE GENOMIC DNA]</scope>
    <source>
        <strain evidence="13 14">69B4</strain>
    </source>
</reference>
<evidence type="ECO:0000256" key="8">
    <source>
        <dbReference type="ARBA" id="ARBA00023136"/>
    </source>
</evidence>